<accession>A0A7X5PAE5</accession>
<keyword evidence="6 9" id="KW-1133">Transmembrane helix</keyword>
<feature type="domain" description="Peptidase M28" evidence="10">
    <location>
        <begin position="104"/>
        <end position="303"/>
    </location>
</feature>
<evidence type="ECO:0000256" key="1">
    <source>
        <dbReference type="ARBA" id="ARBA00003273"/>
    </source>
</evidence>
<dbReference type="GO" id="GO:0005774">
    <property type="term" value="C:vacuolar membrane"/>
    <property type="evidence" value="ECO:0007669"/>
    <property type="project" value="UniProtKB-SubCell"/>
</dbReference>
<evidence type="ECO:0000256" key="3">
    <source>
        <dbReference type="ARBA" id="ARBA00010918"/>
    </source>
</evidence>
<feature type="transmembrane region" description="Helical" evidence="9">
    <location>
        <begin position="7"/>
        <end position="28"/>
    </location>
</feature>
<evidence type="ECO:0000256" key="5">
    <source>
        <dbReference type="ARBA" id="ARBA00022554"/>
    </source>
</evidence>
<dbReference type="InterPro" id="IPR045175">
    <property type="entry name" value="M28_fam"/>
</dbReference>
<feature type="transmembrane region" description="Helical" evidence="9">
    <location>
        <begin position="530"/>
        <end position="554"/>
    </location>
</feature>
<evidence type="ECO:0000256" key="2">
    <source>
        <dbReference type="ARBA" id="ARBA00004128"/>
    </source>
</evidence>
<dbReference type="SUPFAM" id="SSF53187">
    <property type="entry name" value="Zn-dependent exopeptidases"/>
    <property type="match status" value="1"/>
</dbReference>
<reference evidence="11 12" key="1">
    <citation type="submission" date="2019-04" db="EMBL/GenBank/DDBJ databases">
        <title>Genome sequencing of Clostridium botulinum Groups I-IV and Clostridium butyricum.</title>
        <authorList>
            <person name="Brunt J."/>
            <person name="Van Vliet A.H.M."/>
            <person name="Stringer S.C."/>
            <person name="Carter A.T."/>
            <person name="Peck M.W."/>
        </authorList>
    </citation>
    <scope>NUCLEOTIDE SEQUENCE [LARGE SCALE GENOMIC DNA]</scope>
    <source>
        <strain evidence="11 12">IFR 18/108</strain>
    </source>
</reference>
<dbReference type="AlphaFoldDB" id="A0A7X5PAE5"/>
<feature type="transmembrane region" description="Helical" evidence="9">
    <location>
        <begin position="472"/>
        <end position="490"/>
    </location>
</feature>
<feature type="transmembrane region" description="Helical" evidence="9">
    <location>
        <begin position="446"/>
        <end position="466"/>
    </location>
</feature>
<name>A0A7X5PAE5_CLOSG</name>
<protein>
    <recommendedName>
        <fullName evidence="4">Vacuolar membrane protease</fullName>
    </recommendedName>
    <alternativeName>
        <fullName evidence="8">FXNA-related family protease 1</fullName>
    </alternativeName>
</protein>
<sequence length="565" mass="62883">MKKMKKIFSFLVVVGIIIFSMIVCYNQLTPPKVKTINGQIMDDNLNTAIKNLQVIAKEPHFVGTSQDAKVREFLVSYLKNLGAQVEVQKGTGVGHNKKTYEIYNVIAKFEGTDKDGLNILLDAHYDSGGLLCKDPNAIPESPGAADDGAGVVAMLEAGKYIKEKGPLRNNVYMVFTDGEEAGLLGAQLLADKKRDFLKNIDFLFAFEARGNSGPFTLIETSDNNLGMVKEFVKATSYPLSYSFAQDIYKKSPSASDNTIYKKNNVPGMLCASFGGTENYHSKRDNVENIDKGMLKHFILTSLEVTKHFGNMTRNDFEKIDKKSDSINFPFIKGNMIVYSTKFVVPLASIAIILLIVIYGLSLKKNIVNVKNMFKGFVFNIIAIAIPVLVTIPIVNYIIKLKKLFAGGFTVFYFVGADYYGIPLLIVMSIIACIIIMYFLSNKINKIDMIFSSLIIWGILGIATSVLLKGLSYYFIIPLILYILAIVYIILRGEKRISLLETLVLYCIVVFISLLIVIPVIYTIYKAMTFGALAVDVALIVLYLICFVPSTLYVLENSHIGKYIEV</sequence>
<organism evidence="11 12">
    <name type="scientific">Clostridium sporogenes</name>
    <dbReference type="NCBI Taxonomy" id="1509"/>
    <lineage>
        <taxon>Bacteria</taxon>
        <taxon>Bacillati</taxon>
        <taxon>Bacillota</taxon>
        <taxon>Clostridia</taxon>
        <taxon>Eubacteriales</taxon>
        <taxon>Clostridiaceae</taxon>
        <taxon>Clostridium</taxon>
    </lineage>
</organism>
<proteinExistence type="inferred from homology"/>
<dbReference type="EMBL" id="SXCS01000006">
    <property type="protein sequence ID" value="NFR62132.1"/>
    <property type="molecule type" value="Genomic_DNA"/>
</dbReference>
<keyword evidence="7" id="KW-0325">Glycoprotein</keyword>
<dbReference type="Gene3D" id="3.40.630.10">
    <property type="entry name" value="Zn peptidases"/>
    <property type="match status" value="1"/>
</dbReference>
<keyword evidence="11" id="KW-0378">Hydrolase</keyword>
<comment type="subcellular location">
    <subcellularLocation>
        <location evidence="2">Vacuole membrane</location>
        <topology evidence="2">Multi-pass membrane protein</topology>
    </subcellularLocation>
</comment>
<keyword evidence="9" id="KW-0472">Membrane</keyword>
<evidence type="ECO:0000259" key="10">
    <source>
        <dbReference type="Pfam" id="PF04389"/>
    </source>
</evidence>
<dbReference type="Pfam" id="PF04389">
    <property type="entry name" value="Peptidase_M28"/>
    <property type="match status" value="1"/>
</dbReference>
<comment type="function">
    <text evidence="1">May be involved in vacuolar sorting and osmoregulation.</text>
</comment>
<dbReference type="Proteomes" id="UP000486601">
    <property type="component" value="Unassembled WGS sequence"/>
</dbReference>
<feature type="transmembrane region" description="Helical" evidence="9">
    <location>
        <begin position="502"/>
        <end position="524"/>
    </location>
</feature>
<dbReference type="GO" id="GO:0006508">
    <property type="term" value="P:proteolysis"/>
    <property type="evidence" value="ECO:0007669"/>
    <property type="project" value="InterPro"/>
</dbReference>
<dbReference type="PANTHER" id="PTHR12147:SF58">
    <property type="entry name" value="VACUOLAR MEMBRANE PROTEASE"/>
    <property type="match status" value="1"/>
</dbReference>
<evidence type="ECO:0000256" key="8">
    <source>
        <dbReference type="ARBA" id="ARBA00031512"/>
    </source>
</evidence>
<feature type="transmembrane region" description="Helical" evidence="9">
    <location>
        <begin position="418"/>
        <end position="439"/>
    </location>
</feature>
<evidence type="ECO:0000313" key="12">
    <source>
        <dbReference type="Proteomes" id="UP000486601"/>
    </source>
</evidence>
<dbReference type="GO" id="GO:0008235">
    <property type="term" value="F:metalloexopeptidase activity"/>
    <property type="evidence" value="ECO:0007669"/>
    <property type="project" value="InterPro"/>
</dbReference>
<evidence type="ECO:0000256" key="7">
    <source>
        <dbReference type="ARBA" id="ARBA00023180"/>
    </source>
</evidence>
<comment type="similarity">
    <text evidence="3">Belongs to the peptidase M28 family.</text>
</comment>
<keyword evidence="9" id="KW-0812">Transmembrane</keyword>
<evidence type="ECO:0000313" key="11">
    <source>
        <dbReference type="EMBL" id="NFR62132.1"/>
    </source>
</evidence>
<dbReference type="InterPro" id="IPR007484">
    <property type="entry name" value="Peptidase_M28"/>
</dbReference>
<evidence type="ECO:0000256" key="9">
    <source>
        <dbReference type="SAM" id="Phobius"/>
    </source>
</evidence>
<gene>
    <name evidence="11" type="ORF">FDF70_11710</name>
</gene>
<dbReference type="PANTHER" id="PTHR12147">
    <property type="entry name" value="METALLOPEPTIDASE M28 FAMILY MEMBER"/>
    <property type="match status" value="1"/>
</dbReference>
<feature type="transmembrane region" description="Helical" evidence="9">
    <location>
        <begin position="373"/>
        <end position="398"/>
    </location>
</feature>
<keyword evidence="5" id="KW-0926">Vacuole</keyword>
<evidence type="ECO:0000256" key="6">
    <source>
        <dbReference type="ARBA" id="ARBA00022989"/>
    </source>
</evidence>
<feature type="transmembrane region" description="Helical" evidence="9">
    <location>
        <begin position="342"/>
        <end position="361"/>
    </location>
</feature>
<evidence type="ECO:0000256" key="4">
    <source>
        <dbReference type="ARBA" id="ARBA00017435"/>
    </source>
</evidence>
<comment type="caution">
    <text evidence="11">The sequence shown here is derived from an EMBL/GenBank/DDBJ whole genome shotgun (WGS) entry which is preliminary data.</text>
</comment>